<dbReference type="AlphaFoldDB" id="A0A158J2W4"/>
<accession>A0A158J2W4</accession>
<dbReference type="InterPro" id="IPR014710">
    <property type="entry name" value="RmlC-like_jellyroll"/>
</dbReference>
<dbReference type="OrthoDB" id="713485at2"/>
<evidence type="ECO:0000313" key="1">
    <source>
        <dbReference type="EMBL" id="SAL63197.1"/>
    </source>
</evidence>
<sequence length="195" mass="21498">MESRELQEALPDAPAVPVRITRVVTGHSEDGRSIFVQEGPPPRSDPYRAIPGMVSRLVWATEANVSLPFDGTDPTPSVKSIVPSVSSTRFLVVTFPPDSVFMAKDFDVEAAVAENHAISPGLAERFEPDGMHTTPTVDYGVVLDGEIWLELDDGETRHLRQHDVIVQHGTRHAWRNKSERPATLSFVLIGVRIAR</sequence>
<evidence type="ECO:0000313" key="2">
    <source>
        <dbReference type="Proteomes" id="UP000055019"/>
    </source>
</evidence>
<dbReference type="CDD" id="cd02231">
    <property type="entry name" value="cupin_BLL6423-like"/>
    <property type="match status" value="1"/>
</dbReference>
<dbReference type="RefSeq" id="WP_061147816.1">
    <property type="nucleotide sequence ID" value="NZ_FCOM02000012.1"/>
</dbReference>
<proteinExistence type="predicted"/>
<organism evidence="1 2">
    <name type="scientific">Caballeronia arvi</name>
    <dbReference type="NCBI Taxonomy" id="1777135"/>
    <lineage>
        <taxon>Bacteria</taxon>
        <taxon>Pseudomonadati</taxon>
        <taxon>Pseudomonadota</taxon>
        <taxon>Betaproteobacteria</taxon>
        <taxon>Burkholderiales</taxon>
        <taxon>Burkholderiaceae</taxon>
        <taxon>Caballeronia</taxon>
    </lineage>
</organism>
<dbReference type="EMBL" id="FCOM02000012">
    <property type="protein sequence ID" value="SAL63197.1"/>
    <property type="molecule type" value="Genomic_DNA"/>
</dbReference>
<gene>
    <name evidence="1" type="ORF">AWB74_03321</name>
</gene>
<dbReference type="InterPro" id="IPR011051">
    <property type="entry name" value="RmlC_Cupin_sf"/>
</dbReference>
<keyword evidence="2" id="KW-1185">Reference proteome</keyword>
<dbReference type="InterPro" id="IPR047142">
    <property type="entry name" value="OryJ/VirC-like"/>
</dbReference>
<reference evidence="1" key="1">
    <citation type="submission" date="2016-01" db="EMBL/GenBank/DDBJ databases">
        <authorList>
            <person name="Peeters C."/>
        </authorList>
    </citation>
    <scope>NUCLEOTIDE SEQUENCE [LARGE SCALE GENOMIC DNA]</scope>
    <source>
        <strain evidence="1">LMG 29317</strain>
    </source>
</reference>
<protein>
    <submittedName>
        <fullName evidence="1">Cupin 2 domain-containing protein</fullName>
    </submittedName>
</protein>
<dbReference type="PANTHER" id="PTHR36156">
    <property type="entry name" value="SLR2101 PROTEIN"/>
    <property type="match status" value="1"/>
</dbReference>
<dbReference type="SUPFAM" id="SSF51182">
    <property type="entry name" value="RmlC-like cupins"/>
    <property type="match status" value="1"/>
</dbReference>
<dbReference type="Proteomes" id="UP000055019">
    <property type="component" value="Unassembled WGS sequence"/>
</dbReference>
<comment type="caution">
    <text evidence="1">The sequence shown here is derived from an EMBL/GenBank/DDBJ whole genome shotgun (WGS) entry which is preliminary data.</text>
</comment>
<dbReference type="Gene3D" id="2.60.120.10">
    <property type="entry name" value="Jelly Rolls"/>
    <property type="match status" value="1"/>
</dbReference>
<name>A0A158J2W4_9BURK</name>
<dbReference type="PANTHER" id="PTHR36156:SF2">
    <property type="entry name" value="CUPIN TYPE-2 DOMAIN-CONTAINING PROTEIN"/>
    <property type="match status" value="1"/>
</dbReference>